<gene>
    <name evidence="2" type="ORF">CBR_g36672</name>
</gene>
<reference evidence="2 3" key="1">
    <citation type="journal article" date="2018" name="Cell">
        <title>The Chara Genome: Secondary Complexity and Implications for Plant Terrestrialization.</title>
        <authorList>
            <person name="Nishiyama T."/>
            <person name="Sakayama H."/>
            <person name="Vries J.D."/>
            <person name="Buschmann H."/>
            <person name="Saint-Marcoux D."/>
            <person name="Ullrich K.K."/>
            <person name="Haas F.B."/>
            <person name="Vanderstraeten L."/>
            <person name="Becker D."/>
            <person name="Lang D."/>
            <person name="Vosolsobe S."/>
            <person name="Rombauts S."/>
            <person name="Wilhelmsson P.K.I."/>
            <person name="Janitza P."/>
            <person name="Kern R."/>
            <person name="Heyl A."/>
            <person name="Rumpler F."/>
            <person name="Villalobos L.I.A.C."/>
            <person name="Clay J.M."/>
            <person name="Skokan R."/>
            <person name="Toyoda A."/>
            <person name="Suzuki Y."/>
            <person name="Kagoshima H."/>
            <person name="Schijlen E."/>
            <person name="Tajeshwar N."/>
            <person name="Catarino B."/>
            <person name="Hetherington A.J."/>
            <person name="Saltykova A."/>
            <person name="Bonnot C."/>
            <person name="Breuninger H."/>
            <person name="Symeonidi A."/>
            <person name="Radhakrishnan G.V."/>
            <person name="Van Nieuwerburgh F."/>
            <person name="Deforce D."/>
            <person name="Chang C."/>
            <person name="Karol K.G."/>
            <person name="Hedrich R."/>
            <person name="Ulvskov P."/>
            <person name="Glockner G."/>
            <person name="Delwiche C.F."/>
            <person name="Petrasek J."/>
            <person name="Van de Peer Y."/>
            <person name="Friml J."/>
            <person name="Beilby M."/>
            <person name="Dolan L."/>
            <person name="Kohara Y."/>
            <person name="Sugano S."/>
            <person name="Fujiyama A."/>
            <person name="Delaux P.-M."/>
            <person name="Quint M."/>
            <person name="TheiBen G."/>
            <person name="Hagemann M."/>
            <person name="Harholt J."/>
            <person name="Dunand C."/>
            <person name="Zachgo S."/>
            <person name="Langdale J."/>
            <person name="Maumus F."/>
            <person name="Straeten D.V.D."/>
            <person name="Gould S.B."/>
            <person name="Rensing S.A."/>
        </authorList>
    </citation>
    <scope>NUCLEOTIDE SEQUENCE [LARGE SCALE GENOMIC DNA]</scope>
    <source>
        <strain evidence="2 3">S276</strain>
    </source>
</reference>
<sequence>MVTLRSGTVTTPYSKEQEERAAALLREKKEKMEKRELIRQAKLLALLEEQEAKKRQMEEEMERWKKDQEEKMAAIQAEEQEEKEEVEKEEERPLERRRGGGSTSKDVEIAERAQEWAAHLELGEDQEAEMAVSEEEREAVRRQIEAERDPVKRGAKEEEQRMAWRYRLSQERVRRLEAAERADKELRAAEVRMGKIRAETELATKLDTLIQSVEALLVAQLEQMQYERSQDINIDAIRAGFKDFACDMMKHLLTEVHIAINKTREFCTGAIEGAKLAAPKEEESAPPRREKVKVRFPEPFSGKKGEDFDNWEANVHSYLYLQGVTPEDHTLVAFQALRDEATSFARSLARAANCDNDMVTYSRLTPLFDSLKALKERFSDVTRGLKASDKLQMIHTRQWKSVHALKSAMDELIAVPGHGVTDVQLLNLFYRALPENIQGHFFEKKNQQGMTYDTLSREAVAFAAQASPVTTFWHKDLSKGKTWKGRTISGQIKAKDSLILTMEEGGAEEVPYSDIEWGLEEEDNNAGKGRT</sequence>
<dbReference type="Gramene" id="GBG83055">
    <property type="protein sequence ID" value="GBG83055"/>
    <property type="gene ID" value="CBR_g36672"/>
</dbReference>
<proteinExistence type="predicted"/>
<feature type="compositionally biased region" description="Basic and acidic residues" evidence="1">
    <location>
        <begin position="85"/>
        <end position="98"/>
    </location>
</feature>
<protein>
    <submittedName>
        <fullName evidence="2">Uncharacterized protein</fullName>
    </submittedName>
</protein>
<dbReference type="STRING" id="69332.A0A388LLF6"/>
<evidence type="ECO:0000256" key="1">
    <source>
        <dbReference type="SAM" id="MobiDB-lite"/>
    </source>
</evidence>
<feature type="region of interest" description="Disordered" evidence="1">
    <location>
        <begin position="511"/>
        <end position="531"/>
    </location>
</feature>
<name>A0A388LLF6_CHABU</name>
<feature type="compositionally biased region" description="Basic and acidic residues" evidence="1">
    <location>
        <begin position="52"/>
        <end position="72"/>
    </location>
</feature>
<organism evidence="2 3">
    <name type="scientific">Chara braunii</name>
    <name type="common">Braun's stonewort</name>
    <dbReference type="NCBI Taxonomy" id="69332"/>
    <lineage>
        <taxon>Eukaryota</taxon>
        <taxon>Viridiplantae</taxon>
        <taxon>Streptophyta</taxon>
        <taxon>Charophyceae</taxon>
        <taxon>Charales</taxon>
        <taxon>Characeae</taxon>
        <taxon>Chara</taxon>
    </lineage>
</organism>
<keyword evidence="3" id="KW-1185">Reference proteome</keyword>
<accession>A0A388LLF6</accession>
<dbReference type="AlphaFoldDB" id="A0A388LLF6"/>
<evidence type="ECO:0000313" key="3">
    <source>
        <dbReference type="Proteomes" id="UP000265515"/>
    </source>
</evidence>
<dbReference type="EMBL" id="BFEA01000427">
    <property type="protein sequence ID" value="GBG83055.1"/>
    <property type="molecule type" value="Genomic_DNA"/>
</dbReference>
<feature type="region of interest" description="Disordered" evidence="1">
    <location>
        <begin position="52"/>
        <end position="107"/>
    </location>
</feature>
<dbReference type="Proteomes" id="UP000265515">
    <property type="component" value="Unassembled WGS sequence"/>
</dbReference>
<comment type="caution">
    <text evidence="2">The sequence shown here is derived from an EMBL/GenBank/DDBJ whole genome shotgun (WGS) entry which is preliminary data.</text>
</comment>
<evidence type="ECO:0000313" key="2">
    <source>
        <dbReference type="EMBL" id="GBG83055.1"/>
    </source>
</evidence>